<sequence>MIGDVAGLDVLDIGCGDGRLAIQMARAGARVVGIDPDAAMLRAAGDEAKAVGVSLDLIDGRIEALPLAAERFDVITAVTVLGFVRDETLAWREMARVLRPGGRLVIGELGRWSLWAARRRIRGWLGSRLWRHAAFHSATDLRRAAEGAGLVVEEVRGAVFHPPSATLARLTVGADAWLGRQTTFGAAFIALQLSKPPLPAHSH</sequence>
<dbReference type="Gene3D" id="3.40.50.150">
    <property type="entry name" value="Vaccinia Virus protein VP39"/>
    <property type="match status" value="1"/>
</dbReference>
<dbReference type="InterPro" id="IPR050508">
    <property type="entry name" value="Methyltransf_Superfamily"/>
</dbReference>
<evidence type="ECO:0000313" key="3">
    <source>
        <dbReference type="Proteomes" id="UP001305521"/>
    </source>
</evidence>
<dbReference type="InterPro" id="IPR029063">
    <property type="entry name" value="SAM-dependent_MTases_sf"/>
</dbReference>
<feature type="domain" description="Methyltransferase type 11" evidence="1">
    <location>
        <begin position="11"/>
        <end position="106"/>
    </location>
</feature>
<dbReference type="PANTHER" id="PTHR42912">
    <property type="entry name" value="METHYLTRANSFERASE"/>
    <property type="match status" value="1"/>
</dbReference>
<name>A0ABZ0PBT2_9PROT</name>
<keyword evidence="3" id="KW-1185">Reference proteome</keyword>
<reference evidence="2 3" key="1">
    <citation type="submission" date="2023-11" db="EMBL/GenBank/DDBJ databases">
        <title>Arctic aerobic anoxygenic photoheterotroph Sediminicoccus rosea KRV36 adapts its photosynthesis to long days of polar summer.</title>
        <authorList>
            <person name="Tomasch J."/>
            <person name="Kopejtka K."/>
            <person name="Bily T."/>
            <person name="Gardiner A.T."/>
            <person name="Gardian Z."/>
            <person name="Shivaramu S."/>
            <person name="Koblizek M."/>
            <person name="Engelhardt F."/>
            <person name="Kaftan D."/>
        </authorList>
    </citation>
    <scope>NUCLEOTIDE SEQUENCE [LARGE SCALE GENOMIC DNA]</scope>
    <source>
        <strain evidence="2 3">R-30</strain>
    </source>
</reference>
<organism evidence="2 3">
    <name type="scientific">Sediminicoccus rosea</name>
    <dbReference type="NCBI Taxonomy" id="1225128"/>
    <lineage>
        <taxon>Bacteria</taxon>
        <taxon>Pseudomonadati</taxon>
        <taxon>Pseudomonadota</taxon>
        <taxon>Alphaproteobacteria</taxon>
        <taxon>Acetobacterales</taxon>
        <taxon>Roseomonadaceae</taxon>
        <taxon>Sediminicoccus</taxon>
    </lineage>
</organism>
<accession>A0ABZ0PBT2</accession>
<dbReference type="Proteomes" id="UP001305521">
    <property type="component" value="Chromosome"/>
</dbReference>
<dbReference type="Pfam" id="PF08241">
    <property type="entry name" value="Methyltransf_11"/>
    <property type="match status" value="1"/>
</dbReference>
<evidence type="ECO:0000313" key="2">
    <source>
        <dbReference type="EMBL" id="WPB83160.1"/>
    </source>
</evidence>
<dbReference type="InterPro" id="IPR013216">
    <property type="entry name" value="Methyltransf_11"/>
</dbReference>
<dbReference type="GO" id="GO:0032259">
    <property type="term" value="P:methylation"/>
    <property type="evidence" value="ECO:0007669"/>
    <property type="project" value="UniProtKB-KW"/>
</dbReference>
<dbReference type="SUPFAM" id="SSF53335">
    <property type="entry name" value="S-adenosyl-L-methionine-dependent methyltransferases"/>
    <property type="match status" value="1"/>
</dbReference>
<dbReference type="RefSeq" id="WP_318647136.1">
    <property type="nucleotide sequence ID" value="NZ_CP137852.1"/>
</dbReference>
<keyword evidence="2" id="KW-0808">Transferase</keyword>
<gene>
    <name evidence="2" type="ORF">R9Z33_13700</name>
</gene>
<dbReference type="GO" id="GO:0008168">
    <property type="term" value="F:methyltransferase activity"/>
    <property type="evidence" value="ECO:0007669"/>
    <property type="project" value="UniProtKB-KW"/>
</dbReference>
<evidence type="ECO:0000259" key="1">
    <source>
        <dbReference type="Pfam" id="PF08241"/>
    </source>
</evidence>
<protein>
    <submittedName>
        <fullName evidence="2">Class I SAM-dependent methyltransferase</fullName>
        <ecNumber evidence="2">2.1.-.-</ecNumber>
    </submittedName>
</protein>
<dbReference type="EMBL" id="CP137852">
    <property type="protein sequence ID" value="WPB83160.1"/>
    <property type="molecule type" value="Genomic_DNA"/>
</dbReference>
<dbReference type="CDD" id="cd02440">
    <property type="entry name" value="AdoMet_MTases"/>
    <property type="match status" value="1"/>
</dbReference>
<dbReference type="EC" id="2.1.-.-" evidence="2"/>
<proteinExistence type="predicted"/>
<dbReference type="PANTHER" id="PTHR42912:SF93">
    <property type="entry name" value="N6-ADENOSINE-METHYLTRANSFERASE TMT1A"/>
    <property type="match status" value="1"/>
</dbReference>
<keyword evidence="2" id="KW-0489">Methyltransferase</keyword>